<keyword evidence="1" id="KW-0378">Hydrolase</keyword>
<dbReference type="PANTHER" id="PTHR43393">
    <property type="entry name" value="CYTOKININ RIBOSIDE 5'-MONOPHOSPHATE PHOSPHORIBOHYDROLASE"/>
    <property type="match status" value="1"/>
</dbReference>
<protein>
    <submittedName>
        <fullName evidence="1">LOG family protein</fullName>
        <ecNumber evidence="1">3.2.2.-</ecNumber>
    </submittedName>
</protein>
<proteinExistence type="predicted"/>
<dbReference type="InterPro" id="IPR052341">
    <property type="entry name" value="LOG_family_nucleotidases"/>
</dbReference>
<dbReference type="Proteomes" id="UP001589750">
    <property type="component" value="Unassembled WGS sequence"/>
</dbReference>
<dbReference type="Gene3D" id="3.40.50.450">
    <property type="match status" value="1"/>
</dbReference>
<evidence type="ECO:0000313" key="2">
    <source>
        <dbReference type="Proteomes" id="UP001589750"/>
    </source>
</evidence>
<name>A0ABV5KAR6_9ACTN</name>
<organism evidence="1 2">
    <name type="scientific">Nocardioides plantarum</name>
    <dbReference type="NCBI Taxonomy" id="29299"/>
    <lineage>
        <taxon>Bacteria</taxon>
        <taxon>Bacillati</taxon>
        <taxon>Actinomycetota</taxon>
        <taxon>Actinomycetes</taxon>
        <taxon>Propionibacteriales</taxon>
        <taxon>Nocardioidaceae</taxon>
        <taxon>Nocardioides</taxon>
    </lineage>
</organism>
<dbReference type="PANTHER" id="PTHR43393:SF3">
    <property type="entry name" value="LYSINE DECARBOXYLASE-LIKE PROTEIN"/>
    <property type="match status" value="1"/>
</dbReference>
<accession>A0ABV5KAR6</accession>
<reference evidence="1 2" key="1">
    <citation type="submission" date="2024-09" db="EMBL/GenBank/DDBJ databases">
        <authorList>
            <person name="Sun Q."/>
            <person name="Mori K."/>
        </authorList>
    </citation>
    <scope>NUCLEOTIDE SEQUENCE [LARGE SCALE GENOMIC DNA]</scope>
    <source>
        <strain evidence="1 2">JCM 9626</strain>
    </source>
</reference>
<keyword evidence="2" id="KW-1185">Reference proteome</keyword>
<sequence length="360" mass="38063">MKRTRGRVVHVESLAELDRRLAAGATRLGSWRLHRLDLVGRAAALAAYDVRGTTFLGCSFAPGEADALVAAGALVLPTVGSSPLDVYRPHLYTADELYDRTPYPRSLDARAYAWAQRVPGRDDSLAAALHDHAIDDALTRFVSGRRIAGVMGGHAAQRGEPGYADAARLGRALGGSLVVATGGGPGAMEAANLGARLADLDASALDQALVALAEVPSYRPSVDDWLACARAAVAGLPEPHATLGVPTWHYGHEPPNVFATTIAKYVGNAVREAVLLEICNAGIVVLPGAAGTVQEVFQDACENYYAEETSIAPMVLVGRTYWTDTYPAWPLLESLARGRAMQDHVHLVDTVDEAAALLTA</sequence>
<dbReference type="RefSeq" id="WP_140010218.1">
    <property type="nucleotide sequence ID" value="NZ_JBHMDG010000014.1"/>
</dbReference>
<dbReference type="EMBL" id="JBHMDG010000014">
    <property type="protein sequence ID" value="MFB9313826.1"/>
    <property type="molecule type" value="Genomic_DNA"/>
</dbReference>
<dbReference type="EC" id="3.2.2.-" evidence="1"/>
<evidence type="ECO:0000313" key="1">
    <source>
        <dbReference type="EMBL" id="MFB9313826.1"/>
    </source>
</evidence>
<comment type="caution">
    <text evidence="1">The sequence shown here is derived from an EMBL/GenBank/DDBJ whole genome shotgun (WGS) entry which is preliminary data.</text>
</comment>
<keyword evidence="1" id="KW-0326">Glycosidase</keyword>
<dbReference type="SUPFAM" id="SSF102405">
    <property type="entry name" value="MCP/YpsA-like"/>
    <property type="match status" value="1"/>
</dbReference>
<gene>
    <name evidence="1" type="ORF">ACFFRI_12300</name>
</gene>
<dbReference type="GO" id="GO:0016798">
    <property type="term" value="F:hydrolase activity, acting on glycosyl bonds"/>
    <property type="evidence" value="ECO:0007669"/>
    <property type="project" value="UniProtKB-KW"/>
</dbReference>